<feature type="coiled-coil region" evidence="1">
    <location>
        <begin position="53"/>
        <end position="122"/>
    </location>
</feature>
<dbReference type="AlphaFoldDB" id="A0A1Q2CN56"/>
<dbReference type="STRING" id="1332264.BW730_08615"/>
<keyword evidence="3" id="KW-1185">Reference proteome</keyword>
<accession>A0A1Q2CN56</accession>
<evidence type="ECO:0000313" key="3">
    <source>
        <dbReference type="Proteomes" id="UP000188145"/>
    </source>
</evidence>
<organism evidence="2 3">
    <name type="scientific">Tessaracoccus aquimaris</name>
    <dbReference type="NCBI Taxonomy" id="1332264"/>
    <lineage>
        <taxon>Bacteria</taxon>
        <taxon>Bacillati</taxon>
        <taxon>Actinomycetota</taxon>
        <taxon>Actinomycetes</taxon>
        <taxon>Propionibacteriales</taxon>
        <taxon>Propionibacteriaceae</taxon>
        <taxon>Tessaracoccus</taxon>
    </lineage>
</organism>
<protein>
    <submittedName>
        <fullName evidence="2">Uncharacterized protein</fullName>
    </submittedName>
</protein>
<dbReference type="EMBL" id="CP019606">
    <property type="protein sequence ID" value="AQP47542.1"/>
    <property type="molecule type" value="Genomic_DNA"/>
</dbReference>
<sequence>MLLRWRIPAIAAAVGLAIGAAVAGGIAEGVTIPKWKSETASLASARDDEAARVDGLIDERDRLKSQLATAEDRATQAEEAAVQDRAALDARSAQLDVRASEVEAAEKAVAEREAAVTKTEETVEASKIREGTWTVGRDIKPGGYVVESPVEGACYWEIARSGSNGDAIIQNDFIMGGRPSVTLKEGQDFTTQGCGTWVPA</sequence>
<dbReference type="OrthoDB" id="166978at2"/>
<keyword evidence="1" id="KW-0175">Coiled coil</keyword>
<name>A0A1Q2CN56_9ACTN</name>
<reference evidence="3" key="1">
    <citation type="submission" date="2017-02" db="EMBL/GenBank/DDBJ databases">
        <title>Tessaracoccus aquaemaris sp. nov., isolated from the intestine of a Korean rockfish, Sebastes schlegelii, in a marine aquaculture pond.</title>
        <authorList>
            <person name="Tak E.J."/>
            <person name="Bae J.-W."/>
        </authorList>
    </citation>
    <scope>NUCLEOTIDE SEQUENCE [LARGE SCALE GENOMIC DNA]</scope>
    <source>
        <strain evidence="3">NSG39</strain>
    </source>
</reference>
<evidence type="ECO:0000313" key="2">
    <source>
        <dbReference type="EMBL" id="AQP47542.1"/>
    </source>
</evidence>
<gene>
    <name evidence="2" type="ORF">BW730_08615</name>
</gene>
<dbReference type="KEGG" id="tes:BW730_08615"/>
<evidence type="ECO:0000256" key="1">
    <source>
        <dbReference type="SAM" id="Coils"/>
    </source>
</evidence>
<proteinExistence type="predicted"/>
<dbReference type="Proteomes" id="UP000188145">
    <property type="component" value="Chromosome"/>
</dbReference>
<dbReference type="RefSeq" id="WP_077685873.1">
    <property type="nucleotide sequence ID" value="NZ_CP019606.1"/>
</dbReference>